<evidence type="ECO:0000256" key="1">
    <source>
        <dbReference type="SAM" id="MobiDB-lite"/>
    </source>
</evidence>
<feature type="region of interest" description="Disordered" evidence="1">
    <location>
        <begin position="284"/>
        <end position="321"/>
    </location>
</feature>
<feature type="region of interest" description="Disordered" evidence="1">
    <location>
        <begin position="227"/>
        <end position="247"/>
    </location>
</feature>
<gene>
    <name evidence="4" type="ORF">ATEIFO6365_0010015400</name>
</gene>
<comment type="caution">
    <text evidence="4">The sequence shown here is derived from an EMBL/GenBank/DDBJ whole genome shotgun (WGS) entry which is preliminary data.</text>
</comment>
<feature type="chain" id="PRO_5043837223" evidence="3">
    <location>
        <begin position="17"/>
        <end position="321"/>
    </location>
</feature>
<dbReference type="EMBL" id="BLJY01000010">
    <property type="protein sequence ID" value="GFF19381.1"/>
    <property type="molecule type" value="Genomic_DNA"/>
</dbReference>
<dbReference type="Proteomes" id="UP000452235">
    <property type="component" value="Unassembled WGS sequence"/>
</dbReference>
<keyword evidence="2" id="KW-1133">Transmembrane helix</keyword>
<dbReference type="VEuPathDB" id="FungiDB:ATEG_08628"/>
<evidence type="ECO:0000256" key="2">
    <source>
        <dbReference type="SAM" id="Phobius"/>
    </source>
</evidence>
<proteinExistence type="predicted"/>
<organism evidence="4 5">
    <name type="scientific">Aspergillus terreus</name>
    <dbReference type="NCBI Taxonomy" id="33178"/>
    <lineage>
        <taxon>Eukaryota</taxon>
        <taxon>Fungi</taxon>
        <taxon>Dikarya</taxon>
        <taxon>Ascomycota</taxon>
        <taxon>Pezizomycotina</taxon>
        <taxon>Eurotiomycetes</taxon>
        <taxon>Eurotiomycetidae</taxon>
        <taxon>Eurotiales</taxon>
        <taxon>Aspergillaceae</taxon>
        <taxon>Aspergillus</taxon>
        <taxon>Aspergillus subgen. Circumdati</taxon>
    </lineage>
</organism>
<feature type="compositionally biased region" description="Basic and acidic residues" evidence="1">
    <location>
        <begin position="299"/>
        <end position="312"/>
    </location>
</feature>
<protein>
    <submittedName>
        <fullName evidence="4">Uncharacterized protein</fullName>
    </submittedName>
</protein>
<dbReference type="OrthoDB" id="4510182at2759"/>
<sequence>MILLSWLWIGASIASAQVDASPPPLAGSRRLLSHPHATTAAESSGLSPEPTPFPWHSHGARALMRRATTSSAEASVCGYFNGDKNSRLDCGYGWNCVFHASDAAYPALVGCCPVSSTTQCQFLTTCYDSAQVSATASLRSLATDPFVTLCTESDNAYCHTWTWPDLDMTDYACTYASSPAVERIQTVGSLTDVTDSQDQIVETLSMSWVDDSVLKAITAVTSTVSTAETSAGTAVPTDAPEEHDSTTPVGKIVGGVVGGVVGVGVIVAAGVMYRLRKKKAATRGADAKALGGPSGSRYAEVDGKGRWHELDSRPMAAELPV</sequence>
<keyword evidence="2" id="KW-0472">Membrane</keyword>
<keyword evidence="2" id="KW-0812">Transmembrane</keyword>
<accession>A0A5M3ZAI2</accession>
<keyword evidence="3" id="KW-0732">Signal</keyword>
<feature type="signal peptide" evidence="3">
    <location>
        <begin position="1"/>
        <end position="16"/>
    </location>
</feature>
<feature type="transmembrane region" description="Helical" evidence="2">
    <location>
        <begin position="252"/>
        <end position="273"/>
    </location>
</feature>
<evidence type="ECO:0000313" key="5">
    <source>
        <dbReference type="Proteomes" id="UP000452235"/>
    </source>
</evidence>
<evidence type="ECO:0000256" key="3">
    <source>
        <dbReference type="SAM" id="SignalP"/>
    </source>
</evidence>
<name>A0A5M3ZAI2_ASPTE</name>
<evidence type="ECO:0000313" key="4">
    <source>
        <dbReference type="EMBL" id="GFF19381.1"/>
    </source>
</evidence>
<keyword evidence="5" id="KW-1185">Reference proteome</keyword>
<dbReference type="AlphaFoldDB" id="A0A5M3ZAI2"/>
<reference evidence="4 5" key="1">
    <citation type="submission" date="2020-01" db="EMBL/GenBank/DDBJ databases">
        <title>Aspergillus terreus IFO 6365 whole genome shotgun sequence.</title>
        <authorList>
            <person name="Kanamasa S."/>
            <person name="Takahashi H."/>
        </authorList>
    </citation>
    <scope>NUCLEOTIDE SEQUENCE [LARGE SCALE GENOMIC DNA]</scope>
    <source>
        <strain evidence="4 5">IFO 6365</strain>
    </source>
</reference>